<name>A0ABN6FJH1_SINCY</name>
<evidence type="ECO:0000256" key="1">
    <source>
        <dbReference type="SAM" id="MobiDB-lite"/>
    </source>
</evidence>
<dbReference type="Proteomes" id="UP001319861">
    <property type="component" value="Chromosome"/>
</dbReference>
<sequence length="100" mass="10816">MEPSLTPEDYLEMSSAMDGAAREARQQAEHAPPARRRLLTEQALDFERCADFLTRAARSVPAQAVRLLERVDAIGPRTASRAARIAALAAGEALREACGP</sequence>
<gene>
    <name evidence="2" type="ORF">SCMU_18400</name>
</gene>
<dbReference type="EMBL" id="AP024525">
    <property type="protein sequence ID" value="BCT75998.1"/>
    <property type="molecule type" value="Genomic_DNA"/>
</dbReference>
<keyword evidence="3" id="KW-1185">Reference proteome</keyword>
<evidence type="ECO:0000313" key="3">
    <source>
        <dbReference type="Proteomes" id="UP001319861"/>
    </source>
</evidence>
<proteinExistence type="predicted"/>
<dbReference type="RefSeq" id="WP_229232660.1">
    <property type="nucleotide sequence ID" value="NZ_AP024525.1"/>
</dbReference>
<feature type="region of interest" description="Disordered" evidence="1">
    <location>
        <begin position="1"/>
        <end position="34"/>
    </location>
</feature>
<organism evidence="2 3">
    <name type="scientific">Sinomonas cyclohexanicum</name>
    <name type="common">Corynebacterium cyclohexanicum</name>
    <dbReference type="NCBI Taxonomy" id="322009"/>
    <lineage>
        <taxon>Bacteria</taxon>
        <taxon>Bacillati</taxon>
        <taxon>Actinomycetota</taxon>
        <taxon>Actinomycetes</taxon>
        <taxon>Micrococcales</taxon>
        <taxon>Micrococcaceae</taxon>
        <taxon>Sinomonas</taxon>
    </lineage>
</organism>
<evidence type="ECO:0000313" key="2">
    <source>
        <dbReference type="EMBL" id="BCT75998.1"/>
    </source>
</evidence>
<accession>A0ABN6FJH1</accession>
<reference evidence="2 3" key="1">
    <citation type="journal article" date="2021" name="J. Biosci. Bioeng.">
        <title>Identification and characterization of a chc gene cluster responsible for the aromatization pathway of cyclohexanecarboxylate degradation in Sinomonas cyclohexanicum ATCC 51369.</title>
        <authorList>
            <person name="Yamamoto T."/>
            <person name="Hasegawa Y."/>
            <person name="Lau P.C.K."/>
            <person name="Iwaki H."/>
        </authorList>
    </citation>
    <scope>NUCLEOTIDE SEQUENCE [LARGE SCALE GENOMIC DNA]</scope>
    <source>
        <strain evidence="2 3">ATCC 51369</strain>
    </source>
</reference>
<protein>
    <submittedName>
        <fullName evidence="2">Uncharacterized protein</fullName>
    </submittedName>
</protein>